<keyword evidence="4" id="KW-1185">Reference proteome</keyword>
<dbReference type="SUPFAM" id="SSF56219">
    <property type="entry name" value="DNase I-like"/>
    <property type="match status" value="1"/>
</dbReference>
<protein>
    <recommendedName>
        <fullName evidence="2">Reverse transcriptase domain-containing protein</fullName>
    </recommendedName>
</protein>
<dbReference type="Pfam" id="PF00078">
    <property type="entry name" value="RVT_1"/>
    <property type="match status" value="1"/>
</dbReference>
<feature type="region of interest" description="Disordered" evidence="1">
    <location>
        <begin position="1342"/>
        <end position="1379"/>
    </location>
</feature>
<comment type="caution">
    <text evidence="3">The sequence shown here is derived from an EMBL/GenBank/DDBJ whole genome shotgun (WGS) entry which is preliminary data.</text>
</comment>
<dbReference type="Gene3D" id="3.60.10.10">
    <property type="entry name" value="Endonuclease/exonuclease/phosphatase"/>
    <property type="match status" value="1"/>
</dbReference>
<feature type="compositionally biased region" description="Basic and acidic residues" evidence="1">
    <location>
        <begin position="136"/>
        <end position="148"/>
    </location>
</feature>
<sequence>MRGRERKRERGPRQRTQSKRIAQRYESFNPWDRGQFRLEVGVYDRRIYNQAIPFFFTNFPEEWSFEQMWQTFNRLGLGRVLEIDCPKKKDRFGKRFGRTLATNLCLKAGLNMTLTAESKRPSYAEVVLGQSRRKYERPMARRREEGPTRKMGGNETDMHGRQQWQWKPKHHYHQWSGMEINIDKDEYAWLEKCYVGTVHSVSLIPNLQEKFFMEGVFFCNIRPMGGRLVLLEGKDYEDLKELVDTGKDWMGQWFEDVKPWSPATVATERFAWIWCQGLPAHAWKLETFQTFRNLWGNFITLDDSTSYKRRFDAACFLITTPSPDSIFRSFTTKINGKFFILKFTEEESTNSLFTMRSDRVIHAPSDVDDEKSCSLESSTAGDLDLEVDMMEQAKLQSVEGEGDGAEAISEDDVVMLNAVDVNGAKVISRDDEVASYCVEPNCSTKMGVEIVRTGTEVVEESKDMGENLNGPHDSNSNASRLGEAKKVGVHLETPVNIAEQGDVGNTNQMSKNVAVDSYDMSNQNNNIEVSGMGCGVGRQVRSLRTGMGLKMVIGPNCKAEIGLHGTSIADPMEQSTKNDRKSKLKNRNWCIAGDFNAIRNLQERKGGRSVRRELKEFNDFIEMSSLVELPMIGRKFTWYQPNGQSMSRLDRELVANQWNNSDIRGWGGFMVKEKLKRLKNCLKDWTRNQVQGVDKHIEEAKAEIATLDGKGESQQLSEEECLRRREMMICLWENIQIKEDMTKQKSRKAWMKAGDANTSYFHQCIKGVAKYFMSLFTEEGWNRPILDGVDFKKISKAERNFLTEPFLETEVKDAVWNCDGAKAPGPDGFTFSNNKLVRGSNSSFLVLIPKKENPQSIEEYRPISLIGIMYKILAKILANRLRRVMDGIIGEQQSAFIEGRQLVDGVVIANEAIEEIKRKKLSCFLLKADFEKAYDNCLQTNSISVLLNGSPTKEFVMSRGLWQGDPLAPFLFLIVAEGLNGIISSAVAKDLFKGVPIGGGGFCISHLQFTDDTLLIGRATEDNIWTTKCILRAFELVSELKINYGKSSLISINTGNLWERDMACLLNCKVGSLPCKYLGIPLGVDPRRVNTWKPLIDTFKRKLSSLRGRYLSFGGRITLINSVLCSLPVFLMSFYLLPKSVIGELDKIRRRFLWGGTTETKKVAWVAWEKVRLSKLNGGLGIKNLLCFNMSLLGKWWGRLIIEKGGLWRRVLSDIYGSDEGNWLSYLREGRCVGSKWWRDVCKIDEGMGIKKDWLSLGFGVDLGDGEKVKFWIDVWVEGYALSNKFPRLFLLATDQNCSVKDMGSWSKDCWQWKFSWKRPLHSWEEDIEKELVKMLKLRAPSQNKEDHGNGTWKFQGPTQQNQLTHGSLRENQSQQLTS</sequence>
<evidence type="ECO:0000313" key="3">
    <source>
        <dbReference type="EMBL" id="GKV12084.1"/>
    </source>
</evidence>
<dbReference type="InterPro" id="IPR036691">
    <property type="entry name" value="Endo/exonu/phosph_ase_sf"/>
</dbReference>
<dbReference type="CDD" id="cd01650">
    <property type="entry name" value="RT_nLTR_like"/>
    <property type="match status" value="1"/>
</dbReference>
<evidence type="ECO:0000256" key="1">
    <source>
        <dbReference type="SAM" id="MobiDB-lite"/>
    </source>
</evidence>
<dbReference type="Proteomes" id="UP001054252">
    <property type="component" value="Unassembled WGS sequence"/>
</dbReference>
<dbReference type="InterPro" id="IPR000477">
    <property type="entry name" value="RT_dom"/>
</dbReference>
<feature type="compositionally biased region" description="Polar residues" evidence="1">
    <location>
        <begin position="1357"/>
        <end position="1379"/>
    </location>
</feature>
<feature type="region of interest" description="Disordered" evidence="1">
    <location>
        <begin position="136"/>
        <end position="158"/>
    </location>
</feature>
<feature type="domain" description="Reverse transcriptase" evidence="2">
    <location>
        <begin position="829"/>
        <end position="1082"/>
    </location>
</feature>
<evidence type="ECO:0000259" key="2">
    <source>
        <dbReference type="PROSITE" id="PS50878"/>
    </source>
</evidence>
<accession>A0AAV5JBU4</accession>
<reference evidence="3 4" key="1">
    <citation type="journal article" date="2021" name="Commun. Biol.">
        <title>The genome of Shorea leprosula (Dipterocarpaceae) highlights the ecological relevance of drought in aseasonal tropical rainforests.</title>
        <authorList>
            <person name="Ng K.K.S."/>
            <person name="Kobayashi M.J."/>
            <person name="Fawcett J.A."/>
            <person name="Hatakeyama M."/>
            <person name="Paape T."/>
            <person name="Ng C.H."/>
            <person name="Ang C.C."/>
            <person name="Tnah L.H."/>
            <person name="Lee C.T."/>
            <person name="Nishiyama T."/>
            <person name="Sese J."/>
            <person name="O'Brien M.J."/>
            <person name="Copetti D."/>
            <person name="Mohd Noor M.I."/>
            <person name="Ong R.C."/>
            <person name="Putra M."/>
            <person name="Sireger I.Z."/>
            <person name="Indrioko S."/>
            <person name="Kosugi Y."/>
            <person name="Izuno A."/>
            <person name="Isagi Y."/>
            <person name="Lee S.L."/>
            <person name="Shimizu K.K."/>
        </authorList>
    </citation>
    <scope>NUCLEOTIDE SEQUENCE [LARGE SCALE GENOMIC DNA]</scope>
    <source>
        <strain evidence="3">214</strain>
    </source>
</reference>
<proteinExistence type="predicted"/>
<name>A0AAV5JBU4_9ROSI</name>
<dbReference type="EMBL" id="BPVZ01000035">
    <property type="protein sequence ID" value="GKV12084.1"/>
    <property type="molecule type" value="Genomic_DNA"/>
</dbReference>
<dbReference type="PANTHER" id="PTHR33116">
    <property type="entry name" value="REVERSE TRANSCRIPTASE ZINC-BINDING DOMAIN-CONTAINING PROTEIN-RELATED-RELATED"/>
    <property type="match status" value="1"/>
</dbReference>
<dbReference type="PROSITE" id="PS50878">
    <property type="entry name" value="RT_POL"/>
    <property type="match status" value="1"/>
</dbReference>
<gene>
    <name evidence="3" type="ORF">SLEP1_g23283</name>
</gene>
<organism evidence="3 4">
    <name type="scientific">Rubroshorea leprosula</name>
    <dbReference type="NCBI Taxonomy" id="152421"/>
    <lineage>
        <taxon>Eukaryota</taxon>
        <taxon>Viridiplantae</taxon>
        <taxon>Streptophyta</taxon>
        <taxon>Embryophyta</taxon>
        <taxon>Tracheophyta</taxon>
        <taxon>Spermatophyta</taxon>
        <taxon>Magnoliopsida</taxon>
        <taxon>eudicotyledons</taxon>
        <taxon>Gunneridae</taxon>
        <taxon>Pentapetalae</taxon>
        <taxon>rosids</taxon>
        <taxon>malvids</taxon>
        <taxon>Malvales</taxon>
        <taxon>Dipterocarpaceae</taxon>
        <taxon>Rubroshorea</taxon>
    </lineage>
</organism>
<dbReference type="PANTHER" id="PTHR33116:SF78">
    <property type="entry name" value="OS12G0587133 PROTEIN"/>
    <property type="match status" value="1"/>
</dbReference>
<evidence type="ECO:0000313" key="4">
    <source>
        <dbReference type="Proteomes" id="UP001054252"/>
    </source>
</evidence>